<dbReference type="OrthoDB" id="371704at2157"/>
<sequence>MLDQNSELWETFTRKEEYSPVKLDKHQRFNYANSKNKNAFEPVVSKFLVSEGLSAEYPENKRFAVCLTHDIDDIYPPSSHILSSFFYCLKALDYNSFKPQIAWKIKGKEHSPYLNFSEIMDIEKKYDAKSSFYFITEKKDPVRFRYDIEEIGHELGNILDNGCEVGLHGGYYAYNSLESMKEEKSRLENTLGKKIIGYRNHYLRFKIPDTWELLAKAGFKYDSTLGYDDMIGFRNGMCHPFKPYDLNKNEPIDILELPLVIMDGSLFSYAKSLDEAFEYAKKLIDTVERYNGVITLLWHNSPFSWPIRKNWKILYEKILKYCYDKNAWITSGEEIYNWCMKECKVQFYQS</sequence>
<dbReference type="GO" id="GO:0005975">
    <property type="term" value="P:carbohydrate metabolic process"/>
    <property type="evidence" value="ECO:0007669"/>
    <property type="project" value="InterPro"/>
</dbReference>
<reference evidence="2" key="1">
    <citation type="submission" date="2012-02" db="EMBL/GenBank/DDBJ databases">
        <title>Complete sequence of chromosome of Methanomethylovorans hollandica DSM 15978.</title>
        <authorList>
            <person name="Lucas S."/>
            <person name="Copeland A."/>
            <person name="Lapidus A."/>
            <person name="Glavina del Rio T."/>
            <person name="Dalin E."/>
            <person name="Tice H."/>
            <person name="Bruce D."/>
            <person name="Goodwin L."/>
            <person name="Pitluck S."/>
            <person name="Peters L."/>
            <person name="Mikhailova N."/>
            <person name="Held B."/>
            <person name="Kyrpides N."/>
            <person name="Mavromatis K."/>
            <person name="Ivanova N."/>
            <person name="Brettin T."/>
            <person name="Detter J.C."/>
            <person name="Han C."/>
            <person name="Larimer F."/>
            <person name="Land M."/>
            <person name="Hauser L."/>
            <person name="Markowitz V."/>
            <person name="Cheng J.-F."/>
            <person name="Hugenholtz P."/>
            <person name="Woyke T."/>
            <person name="Wu D."/>
            <person name="Spring S."/>
            <person name="Schroeder M."/>
            <person name="Brambilla E."/>
            <person name="Klenk H.-P."/>
            <person name="Eisen J.A."/>
        </authorList>
    </citation>
    <scope>NUCLEOTIDE SEQUENCE [LARGE SCALE GENOMIC DNA]</scope>
    <source>
        <strain evidence="2">DSM 15978 / NBRC 107637 / DMS1</strain>
    </source>
</reference>
<keyword evidence="2" id="KW-1185">Reference proteome</keyword>
<dbReference type="AlphaFoldDB" id="L0KWW3"/>
<dbReference type="Proteomes" id="UP000010866">
    <property type="component" value="Chromosome"/>
</dbReference>
<name>L0KWW3_METHD</name>
<dbReference type="InterPro" id="IPR011330">
    <property type="entry name" value="Glyco_hydro/deAcase_b/a-brl"/>
</dbReference>
<dbReference type="GeneID" id="14406246"/>
<accession>L0KWW3</accession>
<dbReference type="KEGG" id="mhz:Metho_1733"/>
<evidence type="ECO:0000313" key="1">
    <source>
        <dbReference type="EMBL" id="AGB49922.1"/>
    </source>
</evidence>
<dbReference type="HOGENOM" id="CLU_046673_2_0_2"/>
<dbReference type="EMBL" id="CP003362">
    <property type="protein sequence ID" value="AGB49922.1"/>
    <property type="molecule type" value="Genomic_DNA"/>
</dbReference>
<organism evidence="1 2">
    <name type="scientific">Methanomethylovorans hollandica (strain DSM 15978 / NBRC 107637 / DMS1)</name>
    <dbReference type="NCBI Taxonomy" id="867904"/>
    <lineage>
        <taxon>Archaea</taxon>
        <taxon>Methanobacteriati</taxon>
        <taxon>Methanobacteriota</taxon>
        <taxon>Stenosarchaea group</taxon>
        <taxon>Methanomicrobia</taxon>
        <taxon>Methanosarcinales</taxon>
        <taxon>Methanosarcinaceae</taxon>
        <taxon>Methanomethylovorans</taxon>
    </lineage>
</organism>
<protein>
    <recommendedName>
        <fullName evidence="3">NodB homology domain-containing protein</fullName>
    </recommendedName>
</protein>
<gene>
    <name evidence="1" type="ordered locus">Metho_1733</name>
</gene>
<dbReference type="STRING" id="867904.Metho_1733"/>
<evidence type="ECO:0008006" key="3">
    <source>
        <dbReference type="Google" id="ProtNLM"/>
    </source>
</evidence>
<dbReference type="CDD" id="cd10931">
    <property type="entry name" value="CE4_u7"/>
    <property type="match status" value="1"/>
</dbReference>
<dbReference type="Gene3D" id="3.20.20.370">
    <property type="entry name" value="Glycoside hydrolase/deacetylase"/>
    <property type="match status" value="1"/>
</dbReference>
<evidence type="ECO:0000313" key="2">
    <source>
        <dbReference type="Proteomes" id="UP000010866"/>
    </source>
</evidence>
<dbReference type="RefSeq" id="WP_015325087.1">
    <property type="nucleotide sequence ID" value="NC_019977.1"/>
</dbReference>
<dbReference type="SUPFAM" id="SSF88713">
    <property type="entry name" value="Glycoside hydrolase/deacetylase"/>
    <property type="match status" value="1"/>
</dbReference>
<proteinExistence type="predicted"/>